<dbReference type="AlphaFoldDB" id="A0AAV7HT65"/>
<dbReference type="SUPFAM" id="SSF52540">
    <property type="entry name" value="P-loop containing nucleoside triphosphate hydrolases"/>
    <property type="match status" value="1"/>
</dbReference>
<dbReference type="InterPro" id="IPR003439">
    <property type="entry name" value="ABC_transporter-like_ATP-bd"/>
</dbReference>
<keyword evidence="5" id="KW-1133">Transmembrane helix</keyword>
<comment type="caution">
    <text evidence="9">The sequence shown here is derived from an EMBL/GenBank/DDBJ whole genome shotgun (WGS) entry which is preliminary data.</text>
</comment>
<keyword evidence="3" id="KW-0813">Transport</keyword>
<dbReference type="Gene3D" id="3.40.50.300">
    <property type="entry name" value="P-loop containing nucleotide triphosphate hydrolases"/>
    <property type="match status" value="1"/>
</dbReference>
<keyword evidence="6" id="KW-0472">Membrane</keyword>
<evidence type="ECO:0000256" key="1">
    <source>
        <dbReference type="ARBA" id="ARBA00004141"/>
    </source>
</evidence>
<dbReference type="PANTHER" id="PTHR48041:SF78">
    <property type="entry name" value="ABC TRANSPORTER EXPRESSED IN TRACHEA, ISOFORM A"/>
    <property type="match status" value="1"/>
</dbReference>
<evidence type="ECO:0000313" key="10">
    <source>
        <dbReference type="Proteomes" id="UP000826195"/>
    </source>
</evidence>
<feature type="domain" description="ABC transporter" evidence="8">
    <location>
        <begin position="2"/>
        <end position="82"/>
    </location>
</feature>
<evidence type="ECO:0000259" key="8">
    <source>
        <dbReference type="Pfam" id="PF00005"/>
    </source>
</evidence>
<gene>
    <name evidence="9" type="ORF">KQX54_015728</name>
</gene>
<dbReference type="EMBL" id="JAHXZJ010002982">
    <property type="protein sequence ID" value="KAH0535290.1"/>
    <property type="molecule type" value="Genomic_DNA"/>
</dbReference>
<evidence type="ECO:0000256" key="5">
    <source>
        <dbReference type="ARBA" id="ARBA00022989"/>
    </source>
</evidence>
<dbReference type="InterPro" id="IPR027417">
    <property type="entry name" value="P-loop_NTPase"/>
</dbReference>
<evidence type="ECO:0000256" key="3">
    <source>
        <dbReference type="ARBA" id="ARBA00022448"/>
    </source>
</evidence>
<dbReference type="InterPro" id="IPR050352">
    <property type="entry name" value="ABCG_transporters"/>
</dbReference>
<feature type="region of interest" description="Disordered" evidence="7">
    <location>
        <begin position="191"/>
        <end position="237"/>
    </location>
</feature>
<evidence type="ECO:0000256" key="2">
    <source>
        <dbReference type="ARBA" id="ARBA00005814"/>
    </source>
</evidence>
<dbReference type="Pfam" id="PF00005">
    <property type="entry name" value="ABC_tran"/>
    <property type="match status" value="1"/>
</dbReference>
<proteinExistence type="inferred from homology"/>
<feature type="compositionally biased region" description="Basic residues" evidence="7">
    <location>
        <begin position="217"/>
        <end position="226"/>
    </location>
</feature>
<dbReference type="GO" id="GO:0016887">
    <property type="term" value="F:ATP hydrolysis activity"/>
    <property type="evidence" value="ECO:0007669"/>
    <property type="project" value="InterPro"/>
</dbReference>
<dbReference type="GO" id="GO:0005886">
    <property type="term" value="C:plasma membrane"/>
    <property type="evidence" value="ECO:0007669"/>
    <property type="project" value="TreeGrafter"/>
</dbReference>
<dbReference type="PANTHER" id="PTHR48041">
    <property type="entry name" value="ABC TRANSPORTER G FAMILY MEMBER 28"/>
    <property type="match status" value="1"/>
</dbReference>
<dbReference type="GO" id="GO:0005524">
    <property type="term" value="F:ATP binding"/>
    <property type="evidence" value="ECO:0007669"/>
    <property type="project" value="InterPro"/>
</dbReference>
<reference evidence="9 10" key="1">
    <citation type="journal article" date="2021" name="J. Hered.">
        <title>A chromosome-level genome assembly of the parasitoid wasp, Cotesia glomerata (Hymenoptera: Braconidae).</title>
        <authorList>
            <person name="Pinto B.J."/>
            <person name="Weis J.J."/>
            <person name="Gamble T."/>
            <person name="Ode P.J."/>
            <person name="Paul R."/>
            <person name="Zaspel J.M."/>
        </authorList>
    </citation>
    <scope>NUCLEOTIDE SEQUENCE [LARGE SCALE GENOMIC DNA]</scope>
    <source>
        <strain evidence="9">CgM1</strain>
    </source>
</reference>
<keyword evidence="10" id="KW-1185">Reference proteome</keyword>
<evidence type="ECO:0000256" key="6">
    <source>
        <dbReference type="ARBA" id="ARBA00023136"/>
    </source>
</evidence>
<dbReference type="Proteomes" id="UP000826195">
    <property type="component" value="Unassembled WGS sequence"/>
</dbReference>
<evidence type="ECO:0000313" key="9">
    <source>
        <dbReference type="EMBL" id="KAH0535290.1"/>
    </source>
</evidence>
<protein>
    <recommendedName>
        <fullName evidence="8">ABC transporter domain-containing protein</fullName>
    </recommendedName>
</protein>
<name>A0AAV7HT65_COTGL</name>
<dbReference type="GO" id="GO:0042626">
    <property type="term" value="F:ATPase-coupled transmembrane transporter activity"/>
    <property type="evidence" value="ECO:0007669"/>
    <property type="project" value="TreeGrafter"/>
</dbReference>
<keyword evidence="4" id="KW-0812">Transmembrane</keyword>
<sequence length="282" mass="32293">MQDDNLEPLLTVEESVHIAAHLKLGWNNHDKAQRVNEIIFTLGLEACRHTRAAKLSGGQKKRLAIALELVNNLPVMFFDEPASGLDIVTSKQCINLLRALARDGPCTIILTIHQPTGIHLDMIDHLYVVVNGHCVYTGSTKAIVPFLEKHDLHCPTYHNPADFLVEVCNGEYGDWNDKLVEAIDNGKCNDWRSASNKSTRPRFKSRLSPEESEDSRRRSRRRRRRSNQSNDEDDKIQSDKVTEDHCGYYATSFFQQLYILIKRNAIKLSRDRVLTFTRLTMH</sequence>
<comment type="similarity">
    <text evidence="2">Belongs to the ABC transporter superfamily. ABCG family. Eye pigment precursor importer (TC 3.A.1.204) subfamily.</text>
</comment>
<comment type="subcellular location">
    <subcellularLocation>
        <location evidence="1">Membrane</location>
        <topology evidence="1">Multi-pass membrane protein</topology>
    </subcellularLocation>
</comment>
<evidence type="ECO:0000256" key="4">
    <source>
        <dbReference type="ARBA" id="ARBA00022692"/>
    </source>
</evidence>
<organism evidence="9 10">
    <name type="scientific">Cotesia glomerata</name>
    <name type="common">Lepidopteran parasitic wasp</name>
    <name type="synonym">Apanteles glomeratus</name>
    <dbReference type="NCBI Taxonomy" id="32391"/>
    <lineage>
        <taxon>Eukaryota</taxon>
        <taxon>Metazoa</taxon>
        <taxon>Ecdysozoa</taxon>
        <taxon>Arthropoda</taxon>
        <taxon>Hexapoda</taxon>
        <taxon>Insecta</taxon>
        <taxon>Pterygota</taxon>
        <taxon>Neoptera</taxon>
        <taxon>Endopterygota</taxon>
        <taxon>Hymenoptera</taxon>
        <taxon>Apocrita</taxon>
        <taxon>Ichneumonoidea</taxon>
        <taxon>Braconidae</taxon>
        <taxon>Microgastrinae</taxon>
        <taxon>Cotesia</taxon>
    </lineage>
</organism>
<evidence type="ECO:0000256" key="7">
    <source>
        <dbReference type="SAM" id="MobiDB-lite"/>
    </source>
</evidence>
<accession>A0AAV7HT65</accession>